<keyword evidence="3" id="KW-1185">Reference proteome</keyword>
<gene>
    <name evidence="2" type="ORF">SAMN05660462_00908</name>
</gene>
<dbReference type="EMBL" id="FNQE01000007">
    <property type="protein sequence ID" value="SDY78657.1"/>
    <property type="molecule type" value="Genomic_DNA"/>
</dbReference>
<dbReference type="RefSeq" id="WP_091727822.1">
    <property type="nucleotide sequence ID" value="NZ_FNQE01000007.1"/>
</dbReference>
<dbReference type="OrthoDB" id="9789941at2"/>
<name>A0A1H3MPR5_9FIRM</name>
<proteinExistence type="predicted"/>
<dbReference type="InterPro" id="IPR039564">
    <property type="entry name" value="Peptidase_C39-like"/>
</dbReference>
<sequence length="346" mass="39067">MISNNSFKNLGVISCSGEMFINEKEDFYNGWGQGISINNVGEIVLNEGQLGGIYQSPIINTEDFKDLICSWNGLAEDKSEIELFIQIKQKEKWSGWLTYGKWWSNGNEGSMKNQKDNLALIDVDLVKVLGEGKGNGFRYKIRLKRQEEAIASPKIRLIAIALNLDNVTEQTSIEYKDLERELDLPQRSQMIVPEVGSVICSPTSLSMVLEYYGHFEETEKVAKGVFDYGAEIYGNWSYNVAYAGTKGFKAYVARYKELSQIKRMINKGIPLVASIKTKTAEELQGSPQGYPSGHLVVIRGFKIKNEIEYIIVNDPAALDNESVRKEYISSQFLKAWNGVVYCVFPR</sequence>
<evidence type="ECO:0000259" key="1">
    <source>
        <dbReference type="Pfam" id="PF13529"/>
    </source>
</evidence>
<dbReference type="AlphaFoldDB" id="A0A1H3MPR5"/>
<dbReference type="Pfam" id="PF13529">
    <property type="entry name" value="Peptidase_C39_2"/>
    <property type="match status" value="1"/>
</dbReference>
<reference evidence="2 3" key="1">
    <citation type="submission" date="2016-10" db="EMBL/GenBank/DDBJ databases">
        <authorList>
            <person name="de Groot N.N."/>
        </authorList>
    </citation>
    <scope>NUCLEOTIDE SEQUENCE [LARGE SCALE GENOMIC DNA]</scope>
    <source>
        <strain evidence="2 3">DSM 21650</strain>
    </source>
</reference>
<evidence type="ECO:0000313" key="2">
    <source>
        <dbReference type="EMBL" id="SDY78657.1"/>
    </source>
</evidence>
<protein>
    <submittedName>
        <fullName evidence="2">Peptidase_C39 like family protein</fullName>
    </submittedName>
</protein>
<dbReference type="STRING" id="415015.SAMN05660462_00908"/>
<accession>A0A1H3MPR5</accession>
<organism evidence="2 3">
    <name type="scientific">Proteiniborus ethanoligenes</name>
    <dbReference type="NCBI Taxonomy" id="415015"/>
    <lineage>
        <taxon>Bacteria</taxon>
        <taxon>Bacillati</taxon>
        <taxon>Bacillota</taxon>
        <taxon>Clostridia</taxon>
        <taxon>Eubacteriales</taxon>
        <taxon>Proteiniborus</taxon>
    </lineage>
</organism>
<dbReference type="Gene3D" id="3.90.70.10">
    <property type="entry name" value="Cysteine proteinases"/>
    <property type="match status" value="1"/>
</dbReference>
<feature type="domain" description="Peptidase C39-like" evidence="1">
    <location>
        <begin position="183"/>
        <end position="316"/>
    </location>
</feature>
<evidence type="ECO:0000313" key="3">
    <source>
        <dbReference type="Proteomes" id="UP000198625"/>
    </source>
</evidence>
<dbReference type="Proteomes" id="UP000198625">
    <property type="component" value="Unassembled WGS sequence"/>
</dbReference>